<evidence type="ECO:0000313" key="6">
    <source>
        <dbReference type="EMBL" id="MCY1009596.1"/>
    </source>
</evidence>
<dbReference type="PANTHER" id="PTHR13833">
    <property type="match status" value="1"/>
</dbReference>
<gene>
    <name evidence="6" type="ORF">OV079_29325</name>
</gene>
<dbReference type="RefSeq" id="WP_267772259.1">
    <property type="nucleotide sequence ID" value="NZ_JAPNKE010000002.1"/>
</dbReference>
<evidence type="ECO:0000256" key="5">
    <source>
        <dbReference type="SAM" id="SignalP"/>
    </source>
</evidence>
<dbReference type="InterPro" id="IPR011936">
    <property type="entry name" value="Myxo_disulph_rpt"/>
</dbReference>
<name>A0A9X3IZJ4_9BACT</name>
<reference evidence="6" key="1">
    <citation type="submission" date="2022-11" db="EMBL/GenBank/DDBJ databases">
        <title>Minimal conservation of predation-associated metabolite biosynthetic gene clusters underscores biosynthetic potential of Myxococcota including descriptions for ten novel species: Archangium lansinium sp. nov., Myxococcus landrumus sp. nov., Nannocystis bai.</title>
        <authorList>
            <person name="Ahearne A."/>
            <person name="Stevens C."/>
            <person name="Phillips K."/>
        </authorList>
    </citation>
    <scope>NUCLEOTIDE SEQUENCE</scope>
    <source>
        <strain evidence="6">Na p29</strain>
    </source>
</reference>
<dbReference type="Proteomes" id="UP001150924">
    <property type="component" value="Unassembled WGS sequence"/>
</dbReference>
<evidence type="ECO:0000256" key="1">
    <source>
        <dbReference type="ARBA" id="ARBA00022729"/>
    </source>
</evidence>
<evidence type="ECO:0000256" key="3">
    <source>
        <dbReference type="ARBA" id="ARBA00023157"/>
    </source>
</evidence>
<evidence type="ECO:0008006" key="8">
    <source>
        <dbReference type="Google" id="ProtNLM"/>
    </source>
</evidence>
<keyword evidence="7" id="KW-1185">Reference proteome</keyword>
<comment type="caution">
    <text evidence="6">The sequence shown here is derived from an EMBL/GenBank/DDBJ whole genome shotgun (WGS) entry which is preliminary data.</text>
</comment>
<proteinExistence type="predicted"/>
<dbReference type="EMBL" id="JAPNKE010000002">
    <property type="protein sequence ID" value="MCY1009596.1"/>
    <property type="molecule type" value="Genomic_DNA"/>
</dbReference>
<dbReference type="SUPFAM" id="SSF63825">
    <property type="entry name" value="YWTD domain"/>
    <property type="match status" value="1"/>
</dbReference>
<evidence type="ECO:0000256" key="4">
    <source>
        <dbReference type="SAM" id="MobiDB-lite"/>
    </source>
</evidence>
<organism evidence="6 7">
    <name type="scientific">Nannocystis pusilla</name>
    <dbReference type="NCBI Taxonomy" id="889268"/>
    <lineage>
        <taxon>Bacteria</taxon>
        <taxon>Pseudomonadati</taxon>
        <taxon>Myxococcota</taxon>
        <taxon>Polyangia</taxon>
        <taxon>Nannocystales</taxon>
        <taxon>Nannocystaceae</taxon>
        <taxon>Nannocystis</taxon>
    </lineage>
</organism>
<keyword evidence="2" id="KW-0677">Repeat</keyword>
<dbReference type="InterPro" id="IPR011042">
    <property type="entry name" value="6-blade_b-propeller_TolB-like"/>
</dbReference>
<feature type="chain" id="PRO_5040754174" description="Myxococcus cysteine-rich repeat-containing protein" evidence="5">
    <location>
        <begin position="21"/>
        <end position="571"/>
    </location>
</feature>
<feature type="region of interest" description="Disordered" evidence="4">
    <location>
        <begin position="27"/>
        <end position="88"/>
    </location>
</feature>
<dbReference type="AlphaFoldDB" id="A0A9X3IZJ4"/>
<dbReference type="PROSITE" id="PS51257">
    <property type="entry name" value="PROKAR_LIPOPROTEIN"/>
    <property type="match status" value="1"/>
</dbReference>
<sequence>MHRPHSLNSAALGLSSLVFACALPPAADTETASDGSTATTTDTTTDGPGETTVEDTTPTTTGTDTGVTTLDPPTGTTTTTSSTTDDTSTTMPACLAECGDGVVECDEACDAGPDNSDLEPGACRTDCTAAGCGDSVVDYPDGEQCDDGNTSDGDGCSAACQVEAGAACGDGLLDLDQGEECDEGDLDPDDGCGPNCQLEPSGATCGDGQTDALEVCDDGNLDNGDACNPTCNLKNTTSLFVGAQGQLGLKDGVGGDARISGTGGLAVDLTHLYLADAQNNCIRRIDIATAEVETIAGSNAGMSGFVDAPDGQDARFAGLDAIATDGQTLWVSDGMNKRLRAVSLTPPYAVTTVAGSGMTGVADGIGEAATFDDNRGLTYYAGHVYMVDASAAVLRRFDPATQEVVTLAGLAYENGGDDGIGDAARFVSPRYLTSDNSGMLYVADTNGFALRSFNTVTGHVGTFAGTGEAGYVDGVGTEAAIHRPRGLASDGASLYFGEFAQHTVRQAILATREVSTNVGQHCNGDMVCPGGYGEGFGIEARFNGPFALAYHWPSRSLFVLDSANRLIRRVE</sequence>
<protein>
    <recommendedName>
        <fullName evidence="8">Myxococcus cysteine-rich repeat-containing protein</fullName>
    </recommendedName>
</protein>
<keyword evidence="1 5" id="KW-0732">Signal</keyword>
<evidence type="ECO:0000313" key="7">
    <source>
        <dbReference type="Proteomes" id="UP001150924"/>
    </source>
</evidence>
<dbReference type="NCBIfam" id="TIGR02232">
    <property type="entry name" value="myxo_disulf_rpt"/>
    <property type="match status" value="3"/>
</dbReference>
<feature type="signal peptide" evidence="5">
    <location>
        <begin position="1"/>
        <end position="20"/>
    </location>
</feature>
<keyword evidence="3" id="KW-1015">Disulfide bond</keyword>
<dbReference type="Gene3D" id="2.120.10.30">
    <property type="entry name" value="TolB, C-terminal domain"/>
    <property type="match status" value="3"/>
</dbReference>
<accession>A0A9X3IZJ4</accession>
<evidence type="ECO:0000256" key="2">
    <source>
        <dbReference type="ARBA" id="ARBA00022737"/>
    </source>
</evidence>
<dbReference type="PANTHER" id="PTHR13833:SF71">
    <property type="entry name" value="NHL DOMAIN-CONTAINING PROTEIN"/>
    <property type="match status" value="1"/>
</dbReference>